<dbReference type="SUPFAM" id="SSF46894">
    <property type="entry name" value="C-terminal effector domain of the bipartite response regulators"/>
    <property type="match status" value="1"/>
</dbReference>
<keyword evidence="1" id="KW-0805">Transcription regulation</keyword>
<reference evidence="5" key="1">
    <citation type="journal article" date="2018" name="Curr. Microbiol.">
        <title>Cellulosimicrobium arenosum sp. nov., Isolated from Marine Sediment Sand.</title>
        <authorList>
            <person name="Oh M."/>
            <person name="Kim J.H."/>
            <person name="Yoon J.H."/>
            <person name="Schumann P."/>
            <person name="Kim W."/>
        </authorList>
    </citation>
    <scope>NUCLEOTIDE SEQUENCE</scope>
    <source>
        <strain evidence="5">KCTC 49039</strain>
    </source>
</reference>
<name>A0A927G8F0_9MICO</name>
<dbReference type="PROSITE" id="PS50043">
    <property type="entry name" value="HTH_LUXR_2"/>
    <property type="match status" value="1"/>
</dbReference>
<dbReference type="PANTHER" id="PTHR44688">
    <property type="entry name" value="DNA-BINDING TRANSCRIPTIONAL ACTIVATOR DEVR_DOSR"/>
    <property type="match status" value="1"/>
</dbReference>
<reference evidence="5" key="2">
    <citation type="submission" date="2020-09" db="EMBL/GenBank/DDBJ databases">
        <authorList>
            <person name="Yu Y."/>
        </authorList>
    </citation>
    <scope>NUCLEOTIDE SEQUENCE</scope>
    <source>
        <strain evidence="5">KCTC 49039</strain>
    </source>
</reference>
<evidence type="ECO:0000259" key="4">
    <source>
        <dbReference type="PROSITE" id="PS50043"/>
    </source>
</evidence>
<sequence>MAHEHTPPLIRNDVLGVLGTGDLDRLEAAFDALWFDLPDQFAHEVLHVLEALDPGALETRPRLVQLALLSHHRISHEHRAELGMPHTLQLYVEAGLRFGQRLPEFRRLPDLVAASTAAVIAYRHRRNYTTSERIGTWMDQYLRRGPASTKLPWSARQPPARPGWLSAQRGITAMLAGSLDQATELFTRAHAEAGGEPDAHYAGVSAASNLALLSSYRGHLDLARAWLVEFDRLPPFPSWIAADNAPGHSIARAMIAIEEGDQDTAADHLDSMRGTPHPVDLWPFLAFARASYHSHYGDPYRGLRELDETRLSHGILEPRADGFVRQLLLRAEAKLLLRAGGNSRVLHLAHENPDVDSLAVHHAWAHLAVDEHHDAQRLASRCLHEASLSPTDVMSMHLVLAVAHLRAGRDDQARTWFDSAVRQRATPDHVGPFLSMQSLEREKLADLTGAKSLLPGGAVPTNHNTPETTDSVRLTPREREVLHRLGEGYTAERTASIFGVSVNTVRTQIRSIYQKLGATSRKEALAIAQTIGLLRVSTAAKLSGRMRSGAPRRQQPHADQ</sequence>
<dbReference type="PANTHER" id="PTHR44688:SF16">
    <property type="entry name" value="DNA-BINDING TRANSCRIPTIONAL ACTIVATOR DEVR_DOSR"/>
    <property type="match status" value="1"/>
</dbReference>
<evidence type="ECO:0000256" key="3">
    <source>
        <dbReference type="ARBA" id="ARBA00023163"/>
    </source>
</evidence>
<gene>
    <name evidence="5" type="ORF">IF651_04705</name>
</gene>
<dbReference type="Gene3D" id="1.25.40.10">
    <property type="entry name" value="Tetratricopeptide repeat domain"/>
    <property type="match status" value="1"/>
</dbReference>
<keyword evidence="6" id="KW-1185">Reference proteome</keyword>
<keyword evidence="3" id="KW-0804">Transcription</keyword>
<accession>A0A927G8F0</accession>
<evidence type="ECO:0000256" key="2">
    <source>
        <dbReference type="ARBA" id="ARBA00023125"/>
    </source>
</evidence>
<dbReference type="RefSeq" id="WP_191827955.1">
    <property type="nucleotide sequence ID" value="NZ_JACYHB010000003.1"/>
</dbReference>
<dbReference type="SMART" id="SM00421">
    <property type="entry name" value="HTH_LUXR"/>
    <property type="match status" value="1"/>
</dbReference>
<dbReference type="Pfam" id="PF00196">
    <property type="entry name" value="GerE"/>
    <property type="match status" value="1"/>
</dbReference>
<dbReference type="CDD" id="cd06170">
    <property type="entry name" value="LuxR_C_like"/>
    <property type="match status" value="1"/>
</dbReference>
<dbReference type="InterPro" id="IPR000792">
    <property type="entry name" value="Tscrpt_reg_LuxR_C"/>
</dbReference>
<dbReference type="Proteomes" id="UP000610846">
    <property type="component" value="Unassembled WGS sequence"/>
</dbReference>
<dbReference type="InterPro" id="IPR016032">
    <property type="entry name" value="Sig_transdc_resp-reg_C-effctor"/>
</dbReference>
<dbReference type="GO" id="GO:0006355">
    <property type="term" value="P:regulation of DNA-templated transcription"/>
    <property type="evidence" value="ECO:0007669"/>
    <property type="project" value="InterPro"/>
</dbReference>
<feature type="domain" description="HTH luxR-type" evidence="4">
    <location>
        <begin position="467"/>
        <end position="532"/>
    </location>
</feature>
<dbReference type="EMBL" id="JACYHB010000003">
    <property type="protein sequence ID" value="MBD8078357.1"/>
    <property type="molecule type" value="Genomic_DNA"/>
</dbReference>
<dbReference type="SUPFAM" id="SSF48452">
    <property type="entry name" value="TPR-like"/>
    <property type="match status" value="1"/>
</dbReference>
<proteinExistence type="predicted"/>
<dbReference type="GO" id="GO:0003677">
    <property type="term" value="F:DNA binding"/>
    <property type="evidence" value="ECO:0007669"/>
    <property type="project" value="UniProtKB-KW"/>
</dbReference>
<evidence type="ECO:0000313" key="6">
    <source>
        <dbReference type="Proteomes" id="UP000610846"/>
    </source>
</evidence>
<protein>
    <submittedName>
        <fullName evidence="5">Helix-turn-helix transcriptional regulator</fullName>
    </submittedName>
</protein>
<dbReference type="PRINTS" id="PR00038">
    <property type="entry name" value="HTHLUXR"/>
</dbReference>
<evidence type="ECO:0000256" key="1">
    <source>
        <dbReference type="ARBA" id="ARBA00023015"/>
    </source>
</evidence>
<keyword evidence="2" id="KW-0238">DNA-binding</keyword>
<dbReference type="Gene3D" id="1.10.10.10">
    <property type="entry name" value="Winged helix-like DNA-binding domain superfamily/Winged helix DNA-binding domain"/>
    <property type="match status" value="1"/>
</dbReference>
<dbReference type="InterPro" id="IPR036388">
    <property type="entry name" value="WH-like_DNA-bd_sf"/>
</dbReference>
<dbReference type="InterPro" id="IPR011990">
    <property type="entry name" value="TPR-like_helical_dom_sf"/>
</dbReference>
<comment type="caution">
    <text evidence="5">The sequence shown here is derived from an EMBL/GenBank/DDBJ whole genome shotgun (WGS) entry which is preliminary data.</text>
</comment>
<dbReference type="AlphaFoldDB" id="A0A927G8F0"/>
<evidence type="ECO:0000313" key="5">
    <source>
        <dbReference type="EMBL" id="MBD8078357.1"/>
    </source>
</evidence>
<organism evidence="5 6">
    <name type="scientific">Cellulosimicrobium arenosum</name>
    <dbReference type="NCBI Taxonomy" id="2708133"/>
    <lineage>
        <taxon>Bacteria</taxon>
        <taxon>Bacillati</taxon>
        <taxon>Actinomycetota</taxon>
        <taxon>Actinomycetes</taxon>
        <taxon>Micrococcales</taxon>
        <taxon>Promicromonosporaceae</taxon>
        <taxon>Cellulosimicrobium</taxon>
    </lineage>
</organism>